<gene>
    <name evidence="1" type="ORF">MHIP_36200</name>
</gene>
<accession>A0A7I9ZQY2</accession>
<organism evidence="1 2">
    <name type="scientific">Mycolicibacterium hippocampi</name>
    <dbReference type="NCBI Taxonomy" id="659824"/>
    <lineage>
        <taxon>Bacteria</taxon>
        <taxon>Bacillati</taxon>
        <taxon>Actinomycetota</taxon>
        <taxon>Actinomycetes</taxon>
        <taxon>Mycobacteriales</taxon>
        <taxon>Mycobacteriaceae</taxon>
        <taxon>Mycolicibacterium</taxon>
    </lineage>
</organism>
<sequence>MGRDIDAGQATAVLNVVAALAASYTRGRGFVDGVPTADLRAVILTASARLIADPSQITDEQTMGPFRVTYSANHAAQWSTSELHVLNRYRERAR</sequence>
<dbReference type="AlphaFoldDB" id="A0A7I9ZQY2"/>
<keyword evidence="2" id="KW-1185">Reference proteome</keyword>
<dbReference type="EMBL" id="BLLB01000002">
    <property type="protein sequence ID" value="GFH03137.1"/>
    <property type="molecule type" value="Genomic_DNA"/>
</dbReference>
<evidence type="ECO:0000313" key="2">
    <source>
        <dbReference type="Proteomes" id="UP000465304"/>
    </source>
</evidence>
<protein>
    <submittedName>
        <fullName evidence="1">Uncharacterized protein</fullName>
    </submittedName>
</protein>
<name>A0A7I9ZQY2_9MYCO</name>
<reference evidence="1 2" key="1">
    <citation type="journal article" date="2019" name="Emerg. Microbes Infect.">
        <title>Comprehensive subspecies identification of 175 nontuberculous mycobacteria species based on 7547 genomic profiles.</title>
        <authorList>
            <person name="Matsumoto Y."/>
            <person name="Kinjo T."/>
            <person name="Motooka D."/>
            <person name="Nabeya D."/>
            <person name="Jung N."/>
            <person name="Uechi K."/>
            <person name="Horii T."/>
            <person name="Iida T."/>
            <person name="Fujita J."/>
            <person name="Nakamura S."/>
        </authorList>
    </citation>
    <scope>NUCLEOTIDE SEQUENCE [LARGE SCALE GENOMIC DNA]</scope>
    <source>
        <strain evidence="1 2">JCM 30996</strain>
    </source>
</reference>
<comment type="caution">
    <text evidence="1">The sequence shown here is derived from an EMBL/GenBank/DDBJ whole genome shotgun (WGS) entry which is preliminary data.</text>
</comment>
<evidence type="ECO:0000313" key="1">
    <source>
        <dbReference type="EMBL" id="GFH03137.1"/>
    </source>
</evidence>
<dbReference type="Proteomes" id="UP000465304">
    <property type="component" value="Unassembled WGS sequence"/>
</dbReference>
<proteinExistence type="predicted"/>